<evidence type="ECO:0000313" key="3">
    <source>
        <dbReference type="Proteomes" id="UP000054266"/>
    </source>
</evidence>
<gene>
    <name evidence="2" type="ORF">PV04_10004</name>
</gene>
<proteinExistence type="predicted"/>
<feature type="compositionally biased region" description="Polar residues" evidence="1">
    <location>
        <begin position="85"/>
        <end position="100"/>
    </location>
</feature>
<name>A0A0D2FSV0_9EURO</name>
<dbReference type="Proteomes" id="UP000054266">
    <property type="component" value="Unassembled WGS sequence"/>
</dbReference>
<evidence type="ECO:0000313" key="2">
    <source>
        <dbReference type="EMBL" id="KIW63129.1"/>
    </source>
</evidence>
<reference evidence="2 3" key="1">
    <citation type="submission" date="2015-01" db="EMBL/GenBank/DDBJ databases">
        <title>The Genome Sequence of Capronia semiimmersa CBS27337.</title>
        <authorList>
            <consortium name="The Broad Institute Genomics Platform"/>
            <person name="Cuomo C."/>
            <person name="de Hoog S."/>
            <person name="Gorbushina A."/>
            <person name="Stielow B."/>
            <person name="Teixiera M."/>
            <person name="Abouelleil A."/>
            <person name="Chapman S.B."/>
            <person name="Priest M."/>
            <person name="Young S.K."/>
            <person name="Wortman J."/>
            <person name="Nusbaum C."/>
            <person name="Birren B."/>
        </authorList>
    </citation>
    <scope>NUCLEOTIDE SEQUENCE [LARGE SCALE GENOMIC DNA]</scope>
    <source>
        <strain evidence="2 3">CBS 27337</strain>
    </source>
</reference>
<sequence length="107" mass="12097">MPNGPTPIEGSMSGRSEWLWCSLWRTRRVKQHGNQDPATHLALETTMQSIYARFKCFQPGVVKLGRPVRSDTVLYSQGRKKSRRVTLSSGASNESETSWVDQDMPTL</sequence>
<dbReference type="HOGENOM" id="CLU_2209716_0_0_1"/>
<dbReference type="EMBL" id="KN846962">
    <property type="protein sequence ID" value="KIW63129.1"/>
    <property type="molecule type" value="Genomic_DNA"/>
</dbReference>
<protein>
    <submittedName>
        <fullName evidence="2">Uncharacterized protein</fullName>
    </submittedName>
</protein>
<evidence type="ECO:0000256" key="1">
    <source>
        <dbReference type="SAM" id="MobiDB-lite"/>
    </source>
</evidence>
<dbReference type="AlphaFoldDB" id="A0A0D2FSV0"/>
<organism evidence="2 3">
    <name type="scientific">Phialophora macrospora</name>
    <dbReference type="NCBI Taxonomy" id="1851006"/>
    <lineage>
        <taxon>Eukaryota</taxon>
        <taxon>Fungi</taxon>
        <taxon>Dikarya</taxon>
        <taxon>Ascomycota</taxon>
        <taxon>Pezizomycotina</taxon>
        <taxon>Eurotiomycetes</taxon>
        <taxon>Chaetothyriomycetidae</taxon>
        <taxon>Chaetothyriales</taxon>
        <taxon>Herpotrichiellaceae</taxon>
        <taxon>Phialophora</taxon>
    </lineage>
</organism>
<feature type="region of interest" description="Disordered" evidence="1">
    <location>
        <begin position="82"/>
        <end position="107"/>
    </location>
</feature>
<accession>A0A0D2FSV0</accession>
<keyword evidence="3" id="KW-1185">Reference proteome</keyword>